<dbReference type="GO" id="GO:0000166">
    <property type="term" value="F:nucleotide binding"/>
    <property type="evidence" value="ECO:0007669"/>
    <property type="project" value="InterPro"/>
</dbReference>
<dbReference type="PROSITE" id="PS50084">
    <property type="entry name" value="KH_TYPE_1"/>
    <property type="match status" value="1"/>
</dbReference>
<dbReference type="PANTHER" id="PTHR22648:SF0">
    <property type="entry name" value="TRANSCRIPTION TERMINATION_ANTITERMINATION PROTEIN NUSA"/>
    <property type="match status" value="1"/>
</dbReference>
<organism evidence="10 11">
    <name type="scientific">Oecophyllibacter saccharovorans</name>
    <dbReference type="NCBI Taxonomy" id="2558360"/>
    <lineage>
        <taxon>Bacteria</taxon>
        <taxon>Pseudomonadati</taxon>
        <taxon>Pseudomonadota</taxon>
        <taxon>Alphaproteobacteria</taxon>
        <taxon>Acetobacterales</taxon>
        <taxon>Acetobacteraceae</taxon>
        <taxon>Oecophyllibacter</taxon>
    </lineage>
</organism>
<dbReference type="RefSeq" id="WP_165600905.1">
    <property type="nucleotide sequence ID" value="NZ_SORZ01000002.1"/>
</dbReference>
<keyword evidence="4 7" id="KW-0694">RNA-binding</keyword>
<evidence type="ECO:0000256" key="5">
    <source>
        <dbReference type="ARBA" id="ARBA00023015"/>
    </source>
</evidence>
<dbReference type="EMBL" id="SORZ01000002">
    <property type="protein sequence ID" value="TPW34294.1"/>
    <property type="molecule type" value="Genomic_DNA"/>
</dbReference>
<comment type="caution">
    <text evidence="10">The sequence shown here is derived from an EMBL/GenBank/DDBJ whole genome shotgun (WGS) entry which is preliminary data.</text>
</comment>
<dbReference type="Pfam" id="PF26594">
    <property type="entry name" value="KH_NusA_2nd"/>
    <property type="match status" value="1"/>
</dbReference>
<dbReference type="InterPro" id="IPR010214">
    <property type="entry name" value="Tscrpt_termin_fac_NusA_C_rpt"/>
</dbReference>
<dbReference type="SUPFAM" id="SSF50249">
    <property type="entry name" value="Nucleic acid-binding proteins"/>
    <property type="match status" value="1"/>
</dbReference>
<dbReference type="InterPro" id="IPR010995">
    <property type="entry name" value="DNA_repair_Rad51/TF_NusA_a-hlx"/>
</dbReference>
<evidence type="ECO:0000256" key="7">
    <source>
        <dbReference type="HAMAP-Rule" id="MF_00945"/>
    </source>
</evidence>
<dbReference type="GO" id="GO:0006353">
    <property type="term" value="P:DNA-templated transcription termination"/>
    <property type="evidence" value="ECO:0007669"/>
    <property type="project" value="UniProtKB-UniRule"/>
</dbReference>
<dbReference type="SMART" id="SM00322">
    <property type="entry name" value="KH"/>
    <property type="match status" value="2"/>
</dbReference>
<dbReference type="GO" id="GO:0003723">
    <property type="term" value="F:RNA binding"/>
    <property type="evidence" value="ECO:0007669"/>
    <property type="project" value="UniProtKB-UniRule"/>
</dbReference>
<sequence>MDTSVMRPELLLVADAVSREKNIDRDQVLEAMEQAIQKAGRAKYGHEKDIRASIDRKTGEVRLSRWTEVVDEVENEATQIALNIARKFQPEITAGEYLIDPLPPIDFGRIAAQTAKQVIVQRVREFERKRQYDEFKDRVGEIINGTVKQTEYGNLMVELGTAEGLLRRDELIPRETFRNSDRIRAYIYDVRDEQRGPQIFLSRTHPGFLAKLFAQEVPEIYDGIIEIKGVARDPGSRAKMAVVSNDPSIDPVGACVGMRGSRVQAVVAELQGEKIDIIPWSPHPATFVVNALAPAEVTKVVMDEEAGRVEAVVPDDQLSLAIGRRGQNVRLASQLTHWDIDILTEAEESERRQEEFRKRSQLLIDALDVDEVIAGLLVTEGYHTVEDLAYAEPADLHDIEGFDEGVAEELMARANAHLLEIERQLDEKRKALGVSDDLVALEAFTPRILVELGEKGIKTLDDLADLAGAELVEMLGAELLTEEEANEIVMAARAHWFEDEEGAPSGAEASAASEGAEKTDSAPEPEKVKAEAPAENSAAGGSTNG</sequence>
<keyword evidence="3 7" id="KW-0889">Transcription antitermination</keyword>
<dbReference type="CDD" id="cd22529">
    <property type="entry name" value="KH-II_NusA_rpt2"/>
    <property type="match status" value="1"/>
</dbReference>
<evidence type="ECO:0000259" key="9">
    <source>
        <dbReference type="PROSITE" id="PS50126"/>
    </source>
</evidence>
<dbReference type="Pfam" id="PF08529">
    <property type="entry name" value="NusA_N"/>
    <property type="match status" value="1"/>
</dbReference>
<dbReference type="Gene3D" id="2.40.50.140">
    <property type="entry name" value="Nucleic acid-binding proteins"/>
    <property type="match status" value="1"/>
</dbReference>
<gene>
    <name evidence="7 10" type="primary">nusA</name>
    <name evidence="10" type="ORF">E3202_07270</name>
</gene>
<dbReference type="AlphaFoldDB" id="A0A506ULS3"/>
<dbReference type="FunFam" id="3.30.300.20:FF:000005">
    <property type="entry name" value="Transcription termination/antitermination protein NusA"/>
    <property type="match status" value="1"/>
</dbReference>
<dbReference type="InterPro" id="IPR012340">
    <property type="entry name" value="NA-bd_OB-fold"/>
</dbReference>
<dbReference type="InterPro" id="IPR030842">
    <property type="entry name" value="TF_NusA_bacterial"/>
</dbReference>
<dbReference type="InterPro" id="IPR025249">
    <property type="entry name" value="TF_NusA_KH_1st"/>
</dbReference>
<comment type="function">
    <text evidence="7">Participates in both transcription termination and antitermination.</text>
</comment>
<dbReference type="GO" id="GO:0005829">
    <property type="term" value="C:cytosol"/>
    <property type="evidence" value="ECO:0007669"/>
    <property type="project" value="TreeGrafter"/>
</dbReference>
<comment type="subunit">
    <text evidence="7">Monomer. Binds directly to the core enzyme of the DNA-dependent RNA polymerase and to nascent RNA.</text>
</comment>
<dbReference type="InterPro" id="IPR004087">
    <property type="entry name" value="KH_dom"/>
</dbReference>
<feature type="compositionally biased region" description="Basic and acidic residues" evidence="8">
    <location>
        <begin position="515"/>
        <end position="532"/>
    </location>
</feature>
<comment type="similarity">
    <text evidence="7">Belongs to the NusA family.</text>
</comment>
<dbReference type="NCBIfam" id="TIGR01954">
    <property type="entry name" value="nusA_Cterm_rpt"/>
    <property type="match status" value="1"/>
</dbReference>
<evidence type="ECO:0000256" key="6">
    <source>
        <dbReference type="ARBA" id="ARBA00023163"/>
    </source>
</evidence>
<dbReference type="SUPFAM" id="SSF69705">
    <property type="entry name" value="Transcription factor NusA, N-terminal domain"/>
    <property type="match status" value="1"/>
</dbReference>
<reference evidence="10 11" key="1">
    <citation type="submission" date="2019-03" db="EMBL/GenBank/DDBJ databases">
        <title>The complete genome sequence of Neokomagataea sp. Jb2 NBRC113641.</title>
        <authorList>
            <person name="Chua K.-O."/>
            <person name="Chan K.-G."/>
            <person name="See-Too W.-S."/>
        </authorList>
    </citation>
    <scope>NUCLEOTIDE SEQUENCE [LARGE SCALE GENOMIC DNA]</scope>
    <source>
        <strain evidence="10 11">Jb2</strain>
    </source>
</reference>
<feature type="domain" description="S1 motif" evidence="9">
    <location>
        <begin position="140"/>
        <end position="204"/>
    </location>
</feature>
<keyword evidence="6 7" id="KW-0804">Transcription</keyword>
<evidence type="ECO:0000313" key="10">
    <source>
        <dbReference type="EMBL" id="TPW34294.1"/>
    </source>
</evidence>
<dbReference type="InterPro" id="IPR010213">
    <property type="entry name" value="TF_NusA"/>
</dbReference>
<dbReference type="SMART" id="SM00316">
    <property type="entry name" value="S1"/>
    <property type="match status" value="1"/>
</dbReference>
<accession>A0A506ULS3</accession>
<dbReference type="Pfam" id="PF14520">
    <property type="entry name" value="HHH_5"/>
    <property type="match status" value="1"/>
</dbReference>
<proteinExistence type="inferred from homology"/>
<dbReference type="InterPro" id="IPR015946">
    <property type="entry name" value="KH_dom-like_a/b"/>
</dbReference>
<dbReference type="InterPro" id="IPR003029">
    <property type="entry name" value="S1_domain"/>
</dbReference>
<dbReference type="Gene3D" id="3.30.1480.10">
    <property type="entry name" value="NusA, N-terminal domain"/>
    <property type="match status" value="1"/>
</dbReference>
<keyword evidence="1 7" id="KW-0806">Transcription termination</keyword>
<dbReference type="SUPFAM" id="SSF47794">
    <property type="entry name" value="Rad51 N-terminal domain-like"/>
    <property type="match status" value="2"/>
</dbReference>
<dbReference type="InterPro" id="IPR058582">
    <property type="entry name" value="KH_NusA_2nd"/>
</dbReference>
<dbReference type="FunFam" id="3.30.300.20:FF:000002">
    <property type="entry name" value="Transcription termination/antitermination protein NusA"/>
    <property type="match status" value="1"/>
</dbReference>
<keyword evidence="2 7" id="KW-0963">Cytoplasm</keyword>
<dbReference type="PROSITE" id="PS50126">
    <property type="entry name" value="S1"/>
    <property type="match status" value="1"/>
</dbReference>
<feature type="region of interest" description="Disordered" evidence="8">
    <location>
        <begin position="499"/>
        <end position="545"/>
    </location>
</feature>
<dbReference type="PANTHER" id="PTHR22648">
    <property type="entry name" value="TRANSCRIPTION TERMINATION FACTOR NUSA"/>
    <property type="match status" value="1"/>
</dbReference>
<dbReference type="InterPro" id="IPR009019">
    <property type="entry name" value="KH_sf_prok-type"/>
</dbReference>
<evidence type="ECO:0000256" key="3">
    <source>
        <dbReference type="ARBA" id="ARBA00022814"/>
    </source>
</evidence>
<dbReference type="HAMAP" id="MF_00945_B">
    <property type="entry name" value="NusA_B"/>
    <property type="match status" value="1"/>
</dbReference>
<evidence type="ECO:0000256" key="2">
    <source>
        <dbReference type="ARBA" id="ARBA00022490"/>
    </source>
</evidence>
<evidence type="ECO:0000313" key="11">
    <source>
        <dbReference type="Proteomes" id="UP000315037"/>
    </source>
</evidence>
<protein>
    <recommendedName>
        <fullName evidence="7">Transcription termination/antitermination protein NusA</fullName>
    </recommendedName>
</protein>
<dbReference type="CDD" id="cd02134">
    <property type="entry name" value="KH-II_NusA_rpt1"/>
    <property type="match status" value="1"/>
</dbReference>
<dbReference type="Pfam" id="PF13184">
    <property type="entry name" value="KH_NusA_1st"/>
    <property type="match status" value="1"/>
</dbReference>
<keyword evidence="5 7" id="KW-0805">Transcription regulation</keyword>
<evidence type="ECO:0000256" key="4">
    <source>
        <dbReference type="ARBA" id="ARBA00022884"/>
    </source>
</evidence>
<feature type="compositionally biased region" description="Low complexity" evidence="8">
    <location>
        <begin position="503"/>
        <end position="514"/>
    </location>
</feature>
<dbReference type="InterPro" id="IPR036555">
    <property type="entry name" value="NusA_N_sf"/>
</dbReference>
<dbReference type="CDD" id="cd04455">
    <property type="entry name" value="S1_NusA"/>
    <property type="match status" value="1"/>
</dbReference>
<evidence type="ECO:0000256" key="8">
    <source>
        <dbReference type="SAM" id="MobiDB-lite"/>
    </source>
</evidence>
<dbReference type="Gene3D" id="3.30.300.20">
    <property type="match status" value="2"/>
</dbReference>
<dbReference type="NCBIfam" id="TIGR01953">
    <property type="entry name" value="NusA"/>
    <property type="match status" value="1"/>
</dbReference>
<name>A0A506ULS3_9PROT</name>
<dbReference type="InterPro" id="IPR013735">
    <property type="entry name" value="TF_NusA_N"/>
</dbReference>
<keyword evidence="11" id="KW-1185">Reference proteome</keyword>
<dbReference type="Proteomes" id="UP000315037">
    <property type="component" value="Unassembled WGS sequence"/>
</dbReference>
<dbReference type="FunFam" id="2.40.50.140:FF:000058">
    <property type="entry name" value="Transcription termination/antitermination protein NusA"/>
    <property type="match status" value="1"/>
</dbReference>
<dbReference type="GO" id="GO:0031564">
    <property type="term" value="P:transcription antitermination"/>
    <property type="evidence" value="ECO:0007669"/>
    <property type="project" value="UniProtKB-UniRule"/>
</dbReference>
<comment type="subcellular location">
    <subcellularLocation>
        <location evidence="7">Cytoplasm</location>
    </subcellularLocation>
</comment>
<dbReference type="GO" id="GO:0003700">
    <property type="term" value="F:DNA-binding transcription factor activity"/>
    <property type="evidence" value="ECO:0007669"/>
    <property type="project" value="InterPro"/>
</dbReference>
<dbReference type="Pfam" id="PF00575">
    <property type="entry name" value="S1"/>
    <property type="match status" value="1"/>
</dbReference>
<dbReference type="SUPFAM" id="SSF54814">
    <property type="entry name" value="Prokaryotic type KH domain (KH-domain type II)"/>
    <property type="match status" value="2"/>
</dbReference>
<dbReference type="Gene3D" id="1.10.150.20">
    <property type="entry name" value="5' to 3' exonuclease, C-terminal subdomain"/>
    <property type="match status" value="2"/>
</dbReference>
<evidence type="ECO:0000256" key="1">
    <source>
        <dbReference type="ARBA" id="ARBA00022472"/>
    </source>
</evidence>